<evidence type="ECO:0000313" key="5">
    <source>
        <dbReference type="EMBL" id="KIO30934.1"/>
    </source>
</evidence>
<sequence length="226" mass="25540">MALTSGNDEHALLAVWQLVAELSEQLNQNRAATAALQAQVGILKGQAVHNGTGFVLRRFNTDLTKEVFESELERMNAALIMENQHLQHENKQLNVLLKEYEQTLETVMSKFRNQAHAAQQHELTLTRHYESLLLARESSVLSQDLEEATKVSLSLSRLSHYIRQAIRASNGEPVDDGEGESSNPNPDADIDNARGYSGPERDDWALERESEINRLEKENEELRKLL</sequence>
<dbReference type="PANTHER" id="PTHR39472">
    <property type="entry name" value="EXPRESSED PROTEIN"/>
    <property type="match status" value="1"/>
</dbReference>
<feature type="region of interest" description="Disordered" evidence="4">
    <location>
        <begin position="168"/>
        <end position="207"/>
    </location>
</feature>
<name>A0A0C3QSG6_9AGAM</name>
<evidence type="ECO:0000256" key="2">
    <source>
        <dbReference type="ARBA" id="ARBA00023054"/>
    </source>
</evidence>
<reference evidence="5 6" key="1">
    <citation type="submission" date="2014-04" db="EMBL/GenBank/DDBJ databases">
        <authorList>
            <consortium name="DOE Joint Genome Institute"/>
            <person name="Kuo A."/>
            <person name="Girlanda M."/>
            <person name="Perotto S."/>
            <person name="Kohler A."/>
            <person name="Nagy L.G."/>
            <person name="Floudas D."/>
            <person name="Copeland A."/>
            <person name="Barry K.W."/>
            <person name="Cichocki N."/>
            <person name="Veneault-Fourrey C."/>
            <person name="LaButti K."/>
            <person name="Lindquist E.A."/>
            <person name="Lipzen A."/>
            <person name="Lundell T."/>
            <person name="Morin E."/>
            <person name="Murat C."/>
            <person name="Sun H."/>
            <person name="Tunlid A."/>
            <person name="Henrissat B."/>
            <person name="Grigoriev I.V."/>
            <person name="Hibbett D.S."/>
            <person name="Martin F."/>
            <person name="Nordberg H.P."/>
            <person name="Cantor M.N."/>
            <person name="Hua S.X."/>
        </authorList>
    </citation>
    <scope>NUCLEOTIDE SEQUENCE [LARGE SCALE GENOMIC DNA]</scope>
    <source>
        <strain evidence="5 6">MUT 4182</strain>
    </source>
</reference>
<dbReference type="Proteomes" id="UP000054248">
    <property type="component" value="Unassembled WGS sequence"/>
</dbReference>
<dbReference type="PANTHER" id="PTHR39472:SF1">
    <property type="entry name" value="EXPRESSED PROTEIN"/>
    <property type="match status" value="1"/>
</dbReference>
<evidence type="ECO:0000256" key="1">
    <source>
        <dbReference type="ARBA" id="ARBA00005537"/>
    </source>
</evidence>
<accession>A0A0C3QSG6</accession>
<keyword evidence="6" id="KW-1185">Reference proteome</keyword>
<protein>
    <submittedName>
        <fullName evidence="5">Uncharacterized protein</fullName>
    </submittedName>
</protein>
<evidence type="ECO:0000256" key="3">
    <source>
        <dbReference type="SAM" id="Coils"/>
    </source>
</evidence>
<evidence type="ECO:0000256" key="4">
    <source>
        <dbReference type="SAM" id="MobiDB-lite"/>
    </source>
</evidence>
<keyword evidence="2 3" id="KW-0175">Coiled coil</keyword>
<dbReference type="STRING" id="1051891.A0A0C3QSG6"/>
<evidence type="ECO:0000313" key="6">
    <source>
        <dbReference type="Proteomes" id="UP000054248"/>
    </source>
</evidence>
<dbReference type="InterPro" id="IPR008555">
    <property type="entry name" value="SIKE"/>
</dbReference>
<comment type="similarity">
    <text evidence="1">Belongs to the SIKE family.</text>
</comment>
<dbReference type="AlphaFoldDB" id="A0A0C3QSG6"/>
<organism evidence="5 6">
    <name type="scientific">Tulasnella calospora MUT 4182</name>
    <dbReference type="NCBI Taxonomy" id="1051891"/>
    <lineage>
        <taxon>Eukaryota</taxon>
        <taxon>Fungi</taxon>
        <taxon>Dikarya</taxon>
        <taxon>Basidiomycota</taxon>
        <taxon>Agaricomycotina</taxon>
        <taxon>Agaricomycetes</taxon>
        <taxon>Cantharellales</taxon>
        <taxon>Tulasnellaceae</taxon>
        <taxon>Tulasnella</taxon>
    </lineage>
</organism>
<feature type="non-terminal residue" evidence="5">
    <location>
        <position position="226"/>
    </location>
</feature>
<dbReference type="OrthoDB" id="21214at2759"/>
<gene>
    <name evidence="5" type="ORF">M407DRAFT_35625</name>
</gene>
<dbReference type="EMBL" id="KN822967">
    <property type="protein sequence ID" value="KIO30934.1"/>
    <property type="molecule type" value="Genomic_DNA"/>
</dbReference>
<dbReference type="Pfam" id="PF05769">
    <property type="entry name" value="SIKE"/>
    <property type="match status" value="1"/>
</dbReference>
<reference evidence="6" key="2">
    <citation type="submission" date="2015-01" db="EMBL/GenBank/DDBJ databases">
        <title>Evolutionary Origins and Diversification of the Mycorrhizal Mutualists.</title>
        <authorList>
            <consortium name="DOE Joint Genome Institute"/>
            <consortium name="Mycorrhizal Genomics Consortium"/>
            <person name="Kohler A."/>
            <person name="Kuo A."/>
            <person name="Nagy L.G."/>
            <person name="Floudas D."/>
            <person name="Copeland A."/>
            <person name="Barry K.W."/>
            <person name="Cichocki N."/>
            <person name="Veneault-Fourrey C."/>
            <person name="LaButti K."/>
            <person name="Lindquist E.A."/>
            <person name="Lipzen A."/>
            <person name="Lundell T."/>
            <person name="Morin E."/>
            <person name="Murat C."/>
            <person name="Riley R."/>
            <person name="Ohm R."/>
            <person name="Sun H."/>
            <person name="Tunlid A."/>
            <person name="Henrissat B."/>
            <person name="Grigoriev I.V."/>
            <person name="Hibbett D.S."/>
            <person name="Martin F."/>
        </authorList>
    </citation>
    <scope>NUCLEOTIDE SEQUENCE [LARGE SCALE GENOMIC DNA]</scope>
    <source>
        <strain evidence="6">MUT 4182</strain>
    </source>
</reference>
<proteinExistence type="inferred from homology"/>
<feature type="coiled-coil region" evidence="3">
    <location>
        <begin position="83"/>
        <end position="110"/>
    </location>
</feature>
<dbReference type="HOGENOM" id="CLU_052711_1_1_1"/>